<keyword evidence="3 6" id="KW-1133">Transmembrane helix</keyword>
<evidence type="ECO:0000259" key="7">
    <source>
        <dbReference type="Pfam" id="PF00149"/>
    </source>
</evidence>
<feature type="transmembrane region" description="Helical" evidence="6">
    <location>
        <begin position="563"/>
        <end position="584"/>
    </location>
</feature>
<evidence type="ECO:0000256" key="2">
    <source>
        <dbReference type="ARBA" id="ARBA00022692"/>
    </source>
</evidence>
<dbReference type="GO" id="GO:0016020">
    <property type="term" value="C:membrane"/>
    <property type="evidence" value="ECO:0007669"/>
    <property type="project" value="UniProtKB-SubCell"/>
</dbReference>
<comment type="subcellular location">
    <subcellularLocation>
        <location evidence="1">Membrane</location>
        <topology evidence="1">Multi-pass membrane protein</topology>
    </subcellularLocation>
</comment>
<organism evidence="8 9">
    <name type="scientific">Cutaneotrichosporon cavernicola</name>
    <dbReference type="NCBI Taxonomy" id="279322"/>
    <lineage>
        <taxon>Eukaryota</taxon>
        <taxon>Fungi</taxon>
        <taxon>Dikarya</taxon>
        <taxon>Basidiomycota</taxon>
        <taxon>Agaricomycotina</taxon>
        <taxon>Tremellomycetes</taxon>
        <taxon>Trichosporonales</taxon>
        <taxon>Trichosporonaceae</taxon>
        <taxon>Cutaneotrichosporon</taxon>
    </lineage>
</organism>
<dbReference type="RefSeq" id="XP_060456970.1">
    <property type="nucleotide sequence ID" value="XM_060600370.1"/>
</dbReference>
<feature type="domain" description="Calcineurin-like phosphoesterase" evidence="7">
    <location>
        <begin position="72"/>
        <end position="315"/>
    </location>
</feature>
<dbReference type="GO" id="GO:0016787">
    <property type="term" value="F:hydrolase activity"/>
    <property type="evidence" value="ECO:0007669"/>
    <property type="project" value="InterPro"/>
</dbReference>
<evidence type="ECO:0000256" key="6">
    <source>
        <dbReference type="SAM" id="Phobius"/>
    </source>
</evidence>
<dbReference type="AlphaFoldDB" id="A0AA48L4C4"/>
<keyword evidence="9" id="KW-1185">Reference proteome</keyword>
<evidence type="ECO:0000256" key="3">
    <source>
        <dbReference type="ARBA" id="ARBA00022989"/>
    </source>
</evidence>
<evidence type="ECO:0000256" key="5">
    <source>
        <dbReference type="SAM" id="MobiDB-lite"/>
    </source>
</evidence>
<evidence type="ECO:0000313" key="8">
    <source>
        <dbReference type="EMBL" id="BEI91705.1"/>
    </source>
</evidence>
<dbReference type="GO" id="GO:0006506">
    <property type="term" value="P:GPI anchor biosynthetic process"/>
    <property type="evidence" value="ECO:0007669"/>
    <property type="project" value="InterPro"/>
</dbReference>
<accession>A0AA48L4C4</accession>
<dbReference type="KEGG" id="ccac:CcaHIS019_0405250"/>
<dbReference type="Gene3D" id="3.60.21.10">
    <property type="match status" value="1"/>
</dbReference>
<feature type="transmembrane region" description="Helical" evidence="6">
    <location>
        <begin position="375"/>
        <end position="392"/>
    </location>
</feature>
<protein>
    <recommendedName>
        <fullName evidence="7">Calcineurin-like phosphoesterase domain-containing protein</fullName>
    </recommendedName>
</protein>
<dbReference type="GO" id="GO:0005783">
    <property type="term" value="C:endoplasmic reticulum"/>
    <property type="evidence" value="ECO:0007669"/>
    <property type="project" value="TreeGrafter"/>
</dbReference>
<evidence type="ECO:0000256" key="4">
    <source>
        <dbReference type="ARBA" id="ARBA00023136"/>
    </source>
</evidence>
<reference evidence="8" key="1">
    <citation type="journal article" date="2023" name="BMC Genomics">
        <title>Chromosome-level genome assemblies of Cutaneotrichosporon spp. (Trichosporonales, Basidiomycota) reveal imbalanced evolution between nucleotide sequences and chromosome synteny.</title>
        <authorList>
            <person name="Kobayashi Y."/>
            <person name="Kayamori A."/>
            <person name="Aoki K."/>
            <person name="Shiwa Y."/>
            <person name="Matsutani M."/>
            <person name="Fujita N."/>
            <person name="Sugita T."/>
            <person name="Iwasaki W."/>
            <person name="Tanaka N."/>
            <person name="Takashima M."/>
        </authorList>
    </citation>
    <scope>NUCLEOTIDE SEQUENCE</scope>
    <source>
        <strain evidence="8">HIS019</strain>
    </source>
</reference>
<dbReference type="InterPro" id="IPR033308">
    <property type="entry name" value="PGAP5/Cdc1/Ted1"/>
</dbReference>
<dbReference type="EMBL" id="AP028215">
    <property type="protein sequence ID" value="BEI91705.1"/>
    <property type="molecule type" value="Genomic_DNA"/>
</dbReference>
<dbReference type="SUPFAM" id="SSF56300">
    <property type="entry name" value="Metallo-dependent phosphatases"/>
    <property type="match status" value="1"/>
</dbReference>
<evidence type="ECO:0000313" key="9">
    <source>
        <dbReference type="Proteomes" id="UP001233271"/>
    </source>
</evidence>
<evidence type="ECO:0000256" key="1">
    <source>
        <dbReference type="ARBA" id="ARBA00004141"/>
    </source>
</evidence>
<dbReference type="GeneID" id="85495575"/>
<dbReference type="Proteomes" id="UP001233271">
    <property type="component" value="Chromosome 4"/>
</dbReference>
<proteinExistence type="predicted"/>
<gene>
    <name evidence="8" type="ORF">CcaverHIS019_0405250</name>
</gene>
<feature type="compositionally biased region" description="Polar residues" evidence="5">
    <location>
        <begin position="469"/>
        <end position="485"/>
    </location>
</feature>
<feature type="compositionally biased region" description="Low complexity" evidence="5">
    <location>
        <begin position="441"/>
        <end position="456"/>
    </location>
</feature>
<keyword evidence="4 6" id="KW-0472">Membrane</keyword>
<sequence>MAYASHSPSIGGLQLRPRRSRLLSRSAQLLALRFGWVVIVIWYEAGEFFSSLSSCRFPDSKLRKASGTDPIHVVLVADPHVPHPVLSHSEDARPWVNAVRQHMEELYMRKSWKVVRRLGRIDAVIFVGDMLDCGRGNLSDQEYEEYMKLFHSIFTLPKSVATYFVPGNNDIPLGRLSPNFSPLARKRYLEHFGAVNQVVNLSNHSLILLDAVGLVEEDYRRYASEVQFGEWDGVSGGVIEFVKGLGIARPPSPILISHIPLARPESATCGPLSEHGRILKGVGLGYQSLLGSETSRFLLREIKPDIVFSGDDHDYCEITHPGAVKEVTVKSFSSNAGVRRPGFQLLSLVPPEPGLAGLADVPCILPDQLGVYQRVYVPLTILTFVYLFYVNVRRTWSRSHRLSEKSRLHIIEEKLHRPVPLTLPSRRSAQHLQTHIMSRHSLSPAPSAPGSPAVSPRLVFGHDDEAPSPSLSRRSSYGNDLNNTEYAPRRTASGGLLPLPNSTPRRVQIPRIMSASEWVSAAKAKDMSVLSLVADQSRGPLQRAKGYARWLWRTRHGVLVRSTFDMLGVTLPAILVWCLVNAMFADWLF</sequence>
<name>A0AA48L4C4_9TREE</name>
<feature type="region of interest" description="Disordered" evidence="5">
    <location>
        <begin position="440"/>
        <end position="500"/>
    </location>
</feature>
<dbReference type="InterPro" id="IPR004843">
    <property type="entry name" value="Calcineurin-like_PHP"/>
</dbReference>
<dbReference type="PANTHER" id="PTHR13315">
    <property type="entry name" value="METALLO PHOSPHOESTERASE RELATED"/>
    <property type="match status" value="1"/>
</dbReference>
<dbReference type="InterPro" id="IPR029052">
    <property type="entry name" value="Metallo-depent_PP-like"/>
</dbReference>
<keyword evidence="2 6" id="KW-0812">Transmembrane</keyword>
<dbReference type="PANTHER" id="PTHR13315:SF4">
    <property type="entry name" value="METALLOPHOSPHOESTERASE, ISOFORM E"/>
    <property type="match status" value="1"/>
</dbReference>
<dbReference type="Pfam" id="PF00149">
    <property type="entry name" value="Metallophos"/>
    <property type="match status" value="1"/>
</dbReference>